<dbReference type="InterPro" id="IPR025461">
    <property type="entry name" value="ABA4-like"/>
</dbReference>
<reference evidence="2 3" key="1">
    <citation type="submission" date="2021-07" db="EMBL/GenBank/DDBJ databases">
        <title>The draft genome sequence of Sphingomicrobium sp. B8.</title>
        <authorList>
            <person name="Mu L."/>
        </authorList>
    </citation>
    <scope>NUCLEOTIDE SEQUENCE [LARGE SCALE GENOMIC DNA]</scope>
    <source>
        <strain evidence="2 3">B8</strain>
    </source>
</reference>
<gene>
    <name evidence="2" type="ORF">KTQ36_05970</name>
</gene>
<sequence>MDWDSAFSFANGFALVAWAALILAPRGPKVHALIFYLGIGLLALAYSVGIVWLTAENGMADFGSLASVQALFKDDGITVIAWIHYLAFDLFVGQWIAKDADHKMVSRIVQAPILVLTLMAGPLGLFIWMLVRERRARAMAGIHQAR</sequence>
<keyword evidence="1" id="KW-0812">Transmembrane</keyword>
<organism evidence="2 3">
    <name type="scientific">Sphingomicrobium clamense</name>
    <dbReference type="NCBI Taxonomy" id="2851013"/>
    <lineage>
        <taxon>Bacteria</taxon>
        <taxon>Pseudomonadati</taxon>
        <taxon>Pseudomonadota</taxon>
        <taxon>Alphaproteobacteria</taxon>
        <taxon>Sphingomonadales</taxon>
        <taxon>Sphingomonadaceae</taxon>
        <taxon>Sphingomicrobium</taxon>
    </lineage>
</organism>
<name>A0ABS6V5J4_9SPHN</name>
<dbReference type="Proteomes" id="UP000698028">
    <property type="component" value="Unassembled WGS sequence"/>
</dbReference>
<proteinExistence type="predicted"/>
<comment type="caution">
    <text evidence="2">The sequence shown here is derived from an EMBL/GenBank/DDBJ whole genome shotgun (WGS) entry which is preliminary data.</text>
</comment>
<dbReference type="RefSeq" id="WP_218632800.1">
    <property type="nucleotide sequence ID" value="NZ_JAHVAH010000001.1"/>
</dbReference>
<keyword evidence="3" id="KW-1185">Reference proteome</keyword>
<feature type="transmembrane region" description="Helical" evidence="1">
    <location>
        <begin position="6"/>
        <end position="24"/>
    </location>
</feature>
<keyword evidence="1" id="KW-1133">Transmembrane helix</keyword>
<evidence type="ECO:0000313" key="2">
    <source>
        <dbReference type="EMBL" id="MBW0144842.1"/>
    </source>
</evidence>
<feature type="transmembrane region" description="Helical" evidence="1">
    <location>
        <begin position="109"/>
        <end position="131"/>
    </location>
</feature>
<feature type="transmembrane region" description="Helical" evidence="1">
    <location>
        <begin position="75"/>
        <end position="97"/>
    </location>
</feature>
<evidence type="ECO:0000313" key="3">
    <source>
        <dbReference type="Proteomes" id="UP000698028"/>
    </source>
</evidence>
<evidence type="ECO:0000256" key="1">
    <source>
        <dbReference type="SAM" id="Phobius"/>
    </source>
</evidence>
<keyword evidence="1" id="KW-0472">Membrane</keyword>
<accession>A0ABS6V5J4</accession>
<dbReference type="Pfam" id="PF14108">
    <property type="entry name" value="ABA4-like"/>
    <property type="match status" value="1"/>
</dbReference>
<protein>
    <submittedName>
        <fullName evidence="2">DUF4281 domain-containing protein</fullName>
    </submittedName>
</protein>
<dbReference type="EMBL" id="JAHVAH010000001">
    <property type="protein sequence ID" value="MBW0144842.1"/>
    <property type="molecule type" value="Genomic_DNA"/>
</dbReference>
<feature type="transmembrane region" description="Helical" evidence="1">
    <location>
        <begin position="33"/>
        <end position="55"/>
    </location>
</feature>